<sequence length="97" mass="11110">MRQTHPHIADSKSDPLQKAFLWLIIIDYALLALFLSQLSTLSLKGGTGISLLLVVYNGLLTFLCFRRTNKRDAYIIYPTLSAMLLAFICFLYFFFLV</sequence>
<evidence type="ECO:0000313" key="2">
    <source>
        <dbReference type="EMBL" id="SNX49048.1"/>
    </source>
</evidence>
<dbReference type="OrthoDB" id="5824172at2"/>
<dbReference type="EMBL" id="OANU01000045">
    <property type="protein sequence ID" value="SNX49048.1"/>
    <property type="molecule type" value="Genomic_DNA"/>
</dbReference>
<dbReference type="Proteomes" id="UP000219336">
    <property type="component" value="Unassembled WGS sequence"/>
</dbReference>
<protein>
    <submittedName>
        <fullName evidence="2">Uncharacterized protein</fullName>
    </submittedName>
</protein>
<keyword evidence="3" id="KW-1185">Reference proteome</keyword>
<name>A0A240EK51_9VIBR</name>
<keyword evidence="1" id="KW-0812">Transmembrane</keyword>
<keyword evidence="1" id="KW-1133">Transmembrane helix</keyword>
<proteinExistence type="predicted"/>
<evidence type="ECO:0000256" key="1">
    <source>
        <dbReference type="SAM" id="Phobius"/>
    </source>
</evidence>
<organism evidence="2 3">
    <name type="scientific">Vibrio thalassae</name>
    <dbReference type="NCBI Taxonomy" id="1243014"/>
    <lineage>
        <taxon>Bacteria</taxon>
        <taxon>Pseudomonadati</taxon>
        <taxon>Pseudomonadota</taxon>
        <taxon>Gammaproteobacteria</taxon>
        <taxon>Vibrionales</taxon>
        <taxon>Vibrionaceae</taxon>
        <taxon>Vibrio</taxon>
    </lineage>
</organism>
<feature type="transmembrane region" description="Helical" evidence="1">
    <location>
        <begin position="74"/>
        <end position="95"/>
    </location>
</feature>
<gene>
    <name evidence="2" type="ORF">VTH8203_02685</name>
</gene>
<feature type="transmembrane region" description="Helical" evidence="1">
    <location>
        <begin position="45"/>
        <end position="65"/>
    </location>
</feature>
<keyword evidence="1" id="KW-0472">Membrane</keyword>
<accession>A0A240EK51</accession>
<evidence type="ECO:0000313" key="3">
    <source>
        <dbReference type="Proteomes" id="UP000219336"/>
    </source>
</evidence>
<reference evidence="3" key="1">
    <citation type="submission" date="2016-06" db="EMBL/GenBank/DDBJ databases">
        <authorList>
            <person name="Rodrigo-Torres L."/>
            <person name="Arahal R.D."/>
            <person name="Lucena T."/>
        </authorList>
    </citation>
    <scope>NUCLEOTIDE SEQUENCE [LARGE SCALE GENOMIC DNA]</scope>
    <source>
        <strain evidence="3">CECT8203</strain>
    </source>
</reference>
<dbReference type="AlphaFoldDB" id="A0A240EK51"/>
<feature type="transmembrane region" description="Helical" evidence="1">
    <location>
        <begin position="20"/>
        <end position="39"/>
    </location>
</feature>
<dbReference type="RefSeq" id="WP_063604217.1">
    <property type="nucleotide sequence ID" value="NZ_JBHSII010000001.1"/>
</dbReference>